<sequence length="134" mass="14881">MPRGNAGSSSLLALLSCSGDPVPHRMERVTSNFSSWVLTNAHKIERVWGSNICHAFIFKQSSCRTTASSTSCPRSLKRMTQTGATGMVDEVRQAIILGPNKDDESSLVPYYLYDILHLKGNNARRPHQFIESIE</sequence>
<protein>
    <submittedName>
        <fullName evidence="1">Uncharacterized protein</fullName>
    </submittedName>
</protein>
<dbReference type="AlphaFoldDB" id="M8BN50"/>
<organism evidence="1">
    <name type="scientific">Aegilops tauschii</name>
    <name type="common">Tausch's goatgrass</name>
    <name type="synonym">Aegilops squarrosa</name>
    <dbReference type="NCBI Taxonomy" id="37682"/>
    <lineage>
        <taxon>Eukaryota</taxon>
        <taxon>Viridiplantae</taxon>
        <taxon>Streptophyta</taxon>
        <taxon>Embryophyta</taxon>
        <taxon>Tracheophyta</taxon>
        <taxon>Spermatophyta</taxon>
        <taxon>Magnoliopsida</taxon>
        <taxon>Liliopsida</taxon>
        <taxon>Poales</taxon>
        <taxon>Poaceae</taxon>
        <taxon>BOP clade</taxon>
        <taxon>Pooideae</taxon>
        <taxon>Triticodae</taxon>
        <taxon>Triticeae</taxon>
        <taxon>Triticinae</taxon>
        <taxon>Aegilops</taxon>
    </lineage>
</organism>
<evidence type="ECO:0000313" key="1">
    <source>
        <dbReference type="EnsemblPlants" id="EMT23359"/>
    </source>
</evidence>
<accession>M8BN50</accession>
<proteinExistence type="predicted"/>
<name>M8BN50_AEGTA</name>
<dbReference type="EnsemblPlants" id="EMT23359">
    <property type="protein sequence ID" value="EMT23359"/>
    <property type="gene ID" value="F775_06681"/>
</dbReference>
<dbReference type="PROSITE" id="PS51257">
    <property type="entry name" value="PROKAR_LIPOPROTEIN"/>
    <property type="match status" value="1"/>
</dbReference>
<reference evidence="1" key="1">
    <citation type="submission" date="2015-06" db="UniProtKB">
        <authorList>
            <consortium name="EnsemblPlants"/>
        </authorList>
    </citation>
    <scope>IDENTIFICATION</scope>
</reference>